<proteinExistence type="predicted"/>
<gene>
    <name evidence="1" type="ORF">CEXT_588061</name>
</gene>
<dbReference type="Proteomes" id="UP001054945">
    <property type="component" value="Unassembled WGS sequence"/>
</dbReference>
<dbReference type="AlphaFoldDB" id="A0AAV4XH26"/>
<comment type="caution">
    <text evidence="1">The sequence shown here is derived from an EMBL/GenBank/DDBJ whole genome shotgun (WGS) entry which is preliminary data.</text>
</comment>
<protein>
    <submittedName>
        <fullName evidence="1">Uncharacterized protein</fullName>
    </submittedName>
</protein>
<dbReference type="EMBL" id="BPLR01017790">
    <property type="protein sequence ID" value="GIY94491.1"/>
    <property type="molecule type" value="Genomic_DNA"/>
</dbReference>
<name>A0AAV4XH26_CAEEX</name>
<accession>A0AAV4XH26</accession>
<keyword evidence="2" id="KW-1185">Reference proteome</keyword>
<reference evidence="1 2" key="1">
    <citation type="submission" date="2021-06" db="EMBL/GenBank/DDBJ databases">
        <title>Caerostris extrusa draft genome.</title>
        <authorList>
            <person name="Kono N."/>
            <person name="Arakawa K."/>
        </authorList>
    </citation>
    <scope>NUCLEOTIDE SEQUENCE [LARGE SCALE GENOMIC DNA]</scope>
</reference>
<sequence>MFANDFYRNIFEKFFADDKAACGLKLNPQTTTQLARQMSLRGDKSTSTPSLSYAERWHLCQKKKKKGKKERELFSFLILLSIQKTQEEEKEKKCVCMPSATQTVGKERSLKKRFKWYVRRKQEVLVEHGWS</sequence>
<evidence type="ECO:0000313" key="1">
    <source>
        <dbReference type="EMBL" id="GIY94491.1"/>
    </source>
</evidence>
<evidence type="ECO:0000313" key="2">
    <source>
        <dbReference type="Proteomes" id="UP001054945"/>
    </source>
</evidence>
<organism evidence="1 2">
    <name type="scientific">Caerostris extrusa</name>
    <name type="common">Bark spider</name>
    <name type="synonym">Caerostris bankana</name>
    <dbReference type="NCBI Taxonomy" id="172846"/>
    <lineage>
        <taxon>Eukaryota</taxon>
        <taxon>Metazoa</taxon>
        <taxon>Ecdysozoa</taxon>
        <taxon>Arthropoda</taxon>
        <taxon>Chelicerata</taxon>
        <taxon>Arachnida</taxon>
        <taxon>Araneae</taxon>
        <taxon>Araneomorphae</taxon>
        <taxon>Entelegynae</taxon>
        <taxon>Araneoidea</taxon>
        <taxon>Araneidae</taxon>
        <taxon>Caerostris</taxon>
    </lineage>
</organism>